<dbReference type="Pfam" id="PF07725">
    <property type="entry name" value="LRR_3"/>
    <property type="match status" value="1"/>
</dbReference>
<keyword evidence="1" id="KW-0433">Leucine-rich repeat</keyword>
<dbReference type="EMBL" id="LXQA010128541">
    <property type="protein sequence ID" value="MCI22081.1"/>
    <property type="molecule type" value="Genomic_DNA"/>
</dbReference>
<dbReference type="Proteomes" id="UP000265520">
    <property type="component" value="Unassembled WGS sequence"/>
</dbReference>
<protein>
    <submittedName>
        <fullName evidence="3">Disease resistance protein</fullName>
    </submittedName>
</protein>
<dbReference type="InterPro" id="IPR011713">
    <property type="entry name" value="Leu-rich_rpt_3"/>
</dbReference>
<accession>A0A392QCM4</accession>
<keyword evidence="2" id="KW-0677">Repeat</keyword>
<dbReference type="Gene3D" id="3.80.10.10">
    <property type="entry name" value="Ribonuclease Inhibitor"/>
    <property type="match status" value="1"/>
</dbReference>
<organism evidence="3 4">
    <name type="scientific">Trifolium medium</name>
    <dbReference type="NCBI Taxonomy" id="97028"/>
    <lineage>
        <taxon>Eukaryota</taxon>
        <taxon>Viridiplantae</taxon>
        <taxon>Streptophyta</taxon>
        <taxon>Embryophyta</taxon>
        <taxon>Tracheophyta</taxon>
        <taxon>Spermatophyta</taxon>
        <taxon>Magnoliopsida</taxon>
        <taxon>eudicotyledons</taxon>
        <taxon>Gunneridae</taxon>
        <taxon>Pentapetalae</taxon>
        <taxon>rosids</taxon>
        <taxon>fabids</taxon>
        <taxon>Fabales</taxon>
        <taxon>Fabaceae</taxon>
        <taxon>Papilionoideae</taxon>
        <taxon>50 kb inversion clade</taxon>
        <taxon>NPAAA clade</taxon>
        <taxon>Hologalegina</taxon>
        <taxon>IRL clade</taxon>
        <taxon>Trifolieae</taxon>
        <taxon>Trifolium</taxon>
    </lineage>
</organism>
<evidence type="ECO:0000256" key="2">
    <source>
        <dbReference type="ARBA" id="ARBA00022737"/>
    </source>
</evidence>
<dbReference type="InterPro" id="IPR032675">
    <property type="entry name" value="LRR_dom_sf"/>
</dbReference>
<comment type="caution">
    <text evidence="3">The sequence shown here is derived from an EMBL/GenBank/DDBJ whole genome shotgun (WGS) entry which is preliminary data.</text>
</comment>
<dbReference type="PANTHER" id="PTHR11017">
    <property type="entry name" value="LEUCINE-RICH REPEAT-CONTAINING PROTEIN"/>
    <property type="match status" value="1"/>
</dbReference>
<dbReference type="PANTHER" id="PTHR11017:SF562">
    <property type="entry name" value="ADP-RIBOSYL CYCLASE_CYCLIC ADP-RIBOSE HYDROLASE"/>
    <property type="match status" value="1"/>
</dbReference>
<proteinExistence type="predicted"/>
<dbReference type="GO" id="GO:0006952">
    <property type="term" value="P:defense response"/>
    <property type="evidence" value="ECO:0007669"/>
    <property type="project" value="InterPro"/>
</dbReference>
<evidence type="ECO:0000313" key="4">
    <source>
        <dbReference type="Proteomes" id="UP000265520"/>
    </source>
</evidence>
<dbReference type="AlphaFoldDB" id="A0A392QCM4"/>
<reference evidence="3 4" key="1">
    <citation type="journal article" date="2018" name="Front. Plant Sci.">
        <title>Red Clover (Trifolium pratense) and Zigzag Clover (T. medium) - A Picture of Genomic Similarities and Differences.</title>
        <authorList>
            <person name="Dluhosova J."/>
            <person name="Istvanek J."/>
            <person name="Nedelnik J."/>
            <person name="Repkova J."/>
        </authorList>
    </citation>
    <scope>NUCLEOTIDE SEQUENCE [LARGE SCALE GENOMIC DNA]</scope>
    <source>
        <strain evidence="4">cv. 10/8</strain>
        <tissue evidence="3">Leaf</tissue>
    </source>
</reference>
<sequence>MEELRFLRLNVPRGKKRLTTVSIPDDLMPFPDKLRYLEWNGYPLKTLPQPFGSELLVEIRMPHSDVEYLWNGKQNLVNLEGIDLSECKKLVKLPNLSWASKLKWCIKLKNLISEEHLTSLEKIDVYGCSGLK</sequence>
<evidence type="ECO:0000256" key="1">
    <source>
        <dbReference type="ARBA" id="ARBA00022614"/>
    </source>
</evidence>
<name>A0A392QCM4_9FABA</name>
<keyword evidence="4" id="KW-1185">Reference proteome</keyword>
<dbReference type="InterPro" id="IPR044974">
    <property type="entry name" value="Disease_R_plants"/>
</dbReference>
<feature type="non-terminal residue" evidence="3">
    <location>
        <position position="132"/>
    </location>
</feature>
<evidence type="ECO:0000313" key="3">
    <source>
        <dbReference type="EMBL" id="MCI22081.1"/>
    </source>
</evidence>
<dbReference type="SUPFAM" id="SSF52058">
    <property type="entry name" value="L domain-like"/>
    <property type="match status" value="1"/>
</dbReference>